<dbReference type="PROSITE" id="PS00198">
    <property type="entry name" value="4FE4S_FER_1"/>
    <property type="match status" value="1"/>
</dbReference>
<dbReference type="InterPro" id="IPR019554">
    <property type="entry name" value="Soluble_ligand-bd"/>
</dbReference>
<comment type="similarity">
    <text evidence="8">Belongs to the 4Fe4S bacterial-type ferredoxin family. RnfC subfamily.</text>
</comment>
<keyword evidence="4 8" id="KW-0677">Repeat</keyword>
<dbReference type="GO" id="GO:0051539">
    <property type="term" value="F:4 iron, 4 sulfur cluster binding"/>
    <property type="evidence" value="ECO:0007669"/>
    <property type="project" value="UniProtKB-KW"/>
</dbReference>
<dbReference type="InterPro" id="IPR011538">
    <property type="entry name" value="Nuo51_FMN-bd"/>
</dbReference>
<comment type="caution">
    <text evidence="10">The sequence shown here is derived from an EMBL/GenBank/DDBJ whole genome shotgun (WGS) entry which is preliminary data.</text>
</comment>
<keyword evidence="6 8" id="KW-0408">Iron</keyword>
<dbReference type="EC" id="7.-.-.-" evidence="8"/>
<dbReference type="GO" id="GO:0046872">
    <property type="term" value="F:metal ion binding"/>
    <property type="evidence" value="ECO:0007669"/>
    <property type="project" value="UniProtKB-KW"/>
</dbReference>
<reference evidence="10" key="2">
    <citation type="journal article" date="2021" name="PeerJ">
        <title>Extensive microbial diversity within the chicken gut microbiome revealed by metagenomics and culture.</title>
        <authorList>
            <person name="Gilroy R."/>
            <person name="Ravi A."/>
            <person name="Getino M."/>
            <person name="Pursley I."/>
            <person name="Horton D.L."/>
            <person name="Alikhan N.F."/>
            <person name="Baker D."/>
            <person name="Gharbi K."/>
            <person name="Hall N."/>
            <person name="Watson M."/>
            <person name="Adriaenssens E.M."/>
            <person name="Foster-Nyarko E."/>
            <person name="Jarju S."/>
            <person name="Secka A."/>
            <person name="Antonio M."/>
            <person name="Oren A."/>
            <person name="Chaudhuri R.R."/>
            <person name="La Ragione R."/>
            <person name="Hildebrand F."/>
            <person name="Pallen M.J."/>
        </authorList>
    </citation>
    <scope>NUCLEOTIDE SEQUENCE</scope>
    <source>
        <strain evidence="10">6919</strain>
    </source>
</reference>
<name>A0A9D9NKW3_9BACT</name>
<evidence type="ECO:0000256" key="8">
    <source>
        <dbReference type="HAMAP-Rule" id="MF_00461"/>
    </source>
</evidence>
<comment type="subcellular location">
    <subcellularLocation>
        <location evidence="8">Cell membrane</location>
        <topology evidence="8">Peripheral membrane protein</topology>
    </subcellularLocation>
</comment>
<keyword evidence="8" id="KW-0472">Membrane</keyword>
<dbReference type="AlphaFoldDB" id="A0A9D9NKW3"/>
<dbReference type="Gene3D" id="3.40.50.11540">
    <property type="entry name" value="NADH-ubiquinone oxidoreductase 51kDa subunit"/>
    <property type="match status" value="1"/>
</dbReference>
<feature type="binding site" evidence="8">
    <location>
        <position position="405"/>
    </location>
    <ligand>
        <name>[4Fe-4S] cluster</name>
        <dbReference type="ChEBI" id="CHEBI:49883"/>
        <label>2</label>
    </ligand>
</feature>
<proteinExistence type="inferred from homology"/>
<feature type="binding site" evidence="8">
    <location>
        <position position="376"/>
    </location>
    <ligand>
        <name>[4Fe-4S] cluster</name>
        <dbReference type="ChEBI" id="CHEBI:49883"/>
        <label>2</label>
    </ligand>
</feature>
<evidence type="ECO:0000256" key="7">
    <source>
        <dbReference type="ARBA" id="ARBA00023014"/>
    </source>
</evidence>
<keyword evidence="3 8" id="KW-0479">Metal-binding</keyword>
<dbReference type="InterPro" id="IPR026902">
    <property type="entry name" value="RnfC_N"/>
</dbReference>
<dbReference type="InterPro" id="IPR017896">
    <property type="entry name" value="4Fe4S_Fe-S-bd"/>
</dbReference>
<evidence type="ECO:0000256" key="6">
    <source>
        <dbReference type="ARBA" id="ARBA00023004"/>
    </source>
</evidence>
<evidence type="ECO:0000256" key="5">
    <source>
        <dbReference type="ARBA" id="ARBA00022982"/>
    </source>
</evidence>
<dbReference type="SUPFAM" id="SSF142019">
    <property type="entry name" value="Nqo1 FMN-binding domain-like"/>
    <property type="match status" value="1"/>
</dbReference>
<dbReference type="NCBIfam" id="NF003454">
    <property type="entry name" value="PRK05035.1"/>
    <property type="match status" value="1"/>
</dbReference>
<keyword evidence="5 8" id="KW-0249">Electron transport</keyword>
<dbReference type="PANTHER" id="PTHR43034:SF2">
    <property type="entry name" value="ION-TRANSLOCATING OXIDOREDUCTASE COMPLEX SUBUNIT C"/>
    <property type="match status" value="1"/>
</dbReference>
<dbReference type="Pfam" id="PF13375">
    <property type="entry name" value="RnfC_N"/>
    <property type="match status" value="1"/>
</dbReference>
<organism evidence="10 11">
    <name type="scientific">Candidatus Limisoma faecipullorum</name>
    <dbReference type="NCBI Taxonomy" id="2840854"/>
    <lineage>
        <taxon>Bacteria</taxon>
        <taxon>Pseudomonadati</taxon>
        <taxon>Bacteroidota</taxon>
        <taxon>Bacteroidia</taxon>
        <taxon>Bacteroidales</taxon>
        <taxon>Candidatus Limisoma</taxon>
    </lineage>
</organism>
<dbReference type="Pfam" id="PF01512">
    <property type="entry name" value="Complex1_51K"/>
    <property type="match status" value="1"/>
</dbReference>
<feature type="binding site" evidence="8">
    <location>
        <position position="415"/>
    </location>
    <ligand>
        <name>[4Fe-4S] cluster</name>
        <dbReference type="ChEBI" id="CHEBI:49883"/>
        <label>1</label>
    </ligand>
</feature>
<comment type="subunit">
    <text evidence="8">The complex is composed of six subunits: RnfA, RnfB, RnfC, RnfD, RnfE and RnfG.</text>
</comment>
<evidence type="ECO:0000256" key="1">
    <source>
        <dbReference type="ARBA" id="ARBA00022448"/>
    </source>
</evidence>
<dbReference type="PANTHER" id="PTHR43034">
    <property type="entry name" value="ION-TRANSLOCATING OXIDOREDUCTASE COMPLEX SUBUNIT C"/>
    <property type="match status" value="1"/>
</dbReference>
<dbReference type="Gene3D" id="3.30.70.20">
    <property type="match status" value="1"/>
</dbReference>
<dbReference type="PROSITE" id="PS51379">
    <property type="entry name" value="4FE4S_FER_2"/>
    <property type="match status" value="1"/>
</dbReference>
<protein>
    <recommendedName>
        <fullName evidence="8">Ion-translocating oxidoreductase complex subunit C</fullName>
        <ecNumber evidence="8">7.-.-.-</ecNumber>
    </recommendedName>
    <alternativeName>
        <fullName evidence="8">Rnf electron transport complex subunit C</fullName>
    </alternativeName>
</protein>
<feature type="domain" description="4Fe-4S ferredoxin-type" evidence="9">
    <location>
        <begin position="357"/>
        <end position="379"/>
    </location>
</feature>
<feature type="binding site" evidence="8">
    <location>
        <position position="366"/>
    </location>
    <ligand>
        <name>[4Fe-4S] cluster</name>
        <dbReference type="ChEBI" id="CHEBI:49883"/>
        <label>1</label>
    </ligand>
</feature>
<dbReference type="InterPro" id="IPR010208">
    <property type="entry name" value="Ion_transpt_RnfC/RsxC"/>
</dbReference>
<dbReference type="InterPro" id="IPR037225">
    <property type="entry name" value="Nuo51_FMN-bd_sf"/>
</dbReference>
<evidence type="ECO:0000256" key="2">
    <source>
        <dbReference type="ARBA" id="ARBA00022485"/>
    </source>
</evidence>
<sequence>MLKTFRKGGIHPPENKLSAGCPIIGIPQQEEYIVSLSQHIGAPAQCCVEKGDKVAKYQLIGKSSGFVSANIHSPVSGTVKKIDKYKNAFGFESLSVFIAPDGENREEKRPRTADEISGLSPEEIISIIDDAGIVGLGGATFPTKVKLTPPKNTPVDTLVINGAECEPYLTNDQQLMVEKPDEIITGVELLMRAINVNNACIAIESNKPDAIESLRKAAGANNGIEVIPLKVKYPQGGEKQLIDAVLGRQVPSGGLPASVGVVVQNVATAYAVKQAVVDGIPLVERIVTVTGPDLSHPGNYRVAIGTPLSAIISAAGGMPESTKKVILGGPMMGKAASNLNATTNKGTSGILVVPERYSMRETPENCVRCASCVSVCPMGLEPYLLAKLSQLKDYGRLEAERVMDCIECGSCSYICISHRPLLDHIRIGKAKTGAIIKSRKSK</sequence>
<feature type="binding site" evidence="8">
    <location>
        <position position="411"/>
    </location>
    <ligand>
        <name>[4Fe-4S] cluster</name>
        <dbReference type="ChEBI" id="CHEBI:49883"/>
        <label>2</label>
    </ligand>
</feature>
<dbReference type="SUPFAM" id="SSF46548">
    <property type="entry name" value="alpha-helical ferredoxin"/>
    <property type="match status" value="1"/>
</dbReference>
<dbReference type="Proteomes" id="UP000823598">
    <property type="component" value="Unassembled WGS sequence"/>
</dbReference>
<reference evidence="10" key="1">
    <citation type="submission" date="2020-10" db="EMBL/GenBank/DDBJ databases">
        <authorList>
            <person name="Gilroy R."/>
        </authorList>
    </citation>
    <scope>NUCLEOTIDE SEQUENCE</scope>
    <source>
        <strain evidence="10">6919</strain>
    </source>
</reference>
<evidence type="ECO:0000256" key="4">
    <source>
        <dbReference type="ARBA" id="ARBA00022737"/>
    </source>
</evidence>
<keyword evidence="7 8" id="KW-0411">Iron-sulfur</keyword>
<evidence type="ECO:0000256" key="3">
    <source>
        <dbReference type="ARBA" id="ARBA00022723"/>
    </source>
</evidence>
<keyword evidence="8" id="KW-1003">Cell membrane</keyword>
<dbReference type="GO" id="GO:0022900">
    <property type="term" value="P:electron transport chain"/>
    <property type="evidence" value="ECO:0007669"/>
    <property type="project" value="UniProtKB-UniRule"/>
</dbReference>
<evidence type="ECO:0000313" key="10">
    <source>
        <dbReference type="EMBL" id="MBO8477242.1"/>
    </source>
</evidence>
<dbReference type="EMBL" id="JADIMC010000115">
    <property type="protein sequence ID" value="MBO8477242.1"/>
    <property type="molecule type" value="Genomic_DNA"/>
</dbReference>
<comment type="cofactor">
    <cofactor evidence="8">
        <name>[4Fe-4S] cluster</name>
        <dbReference type="ChEBI" id="CHEBI:49883"/>
    </cofactor>
    <text evidence="8">Binds 2 [4Fe-4S] clusters per subunit.</text>
</comment>
<dbReference type="NCBIfam" id="TIGR01945">
    <property type="entry name" value="rnfC"/>
    <property type="match status" value="1"/>
</dbReference>
<comment type="function">
    <text evidence="8">Part of a membrane-bound complex that couples electron transfer with translocation of ions across the membrane.</text>
</comment>
<evidence type="ECO:0000313" key="11">
    <source>
        <dbReference type="Proteomes" id="UP000823598"/>
    </source>
</evidence>
<feature type="binding site" evidence="8">
    <location>
        <position position="372"/>
    </location>
    <ligand>
        <name>[4Fe-4S] cluster</name>
        <dbReference type="ChEBI" id="CHEBI:49883"/>
        <label>1</label>
    </ligand>
</feature>
<dbReference type="Pfam" id="PF10531">
    <property type="entry name" value="SLBB"/>
    <property type="match status" value="1"/>
</dbReference>
<evidence type="ECO:0000259" key="9">
    <source>
        <dbReference type="PROSITE" id="PS51379"/>
    </source>
</evidence>
<keyword evidence="8" id="KW-1278">Translocase</keyword>
<dbReference type="InterPro" id="IPR017900">
    <property type="entry name" value="4Fe4S_Fe_S_CS"/>
</dbReference>
<feature type="binding site" evidence="8">
    <location>
        <position position="408"/>
    </location>
    <ligand>
        <name>[4Fe-4S] cluster</name>
        <dbReference type="ChEBI" id="CHEBI:49883"/>
        <label>2</label>
    </ligand>
</feature>
<keyword evidence="1 8" id="KW-0813">Transport</keyword>
<dbReference type="GO" id="GO:0009055">
    <property type="term" value="F:electron transfer activity"/>
    <property type="evidence" value="ECO:0007669"/>
    <property type="project" value="InterPro"/>
</dbReference>
<dbReference type="Gene3D" id="3.10.20.600">
    <property type="match status" value="1"/>
</dbReference>
<gene>
    <name evidence="10" type="primary">rsxC</name>
    <name evidence="8" type="synonym">rnfC</name>
    <name evidence="10" type="ORF">IAB88_09685</name>
</gene>
<accession>A0A9D9NKW3</accession>
<keyword evidence="2 8" id="KW-0004">4Fe-4S</keyword>
<feature type="binding site" evidence="8">
    <location>
        <position position="369"/>
    </location>
    <ligand>
        <name>[4Fe-4S] cluster</name>
        <dbReference type="ChEBI" id="CHEBI:49883"/>
        <label>1</label>
    </ligand>
</feature>
<dbReference type="HAMAP" id="MF_00461">
    <property type="entry name" value="RsxC_RnfC"/>
    <property type="match status" value="1"/>
</dbReference>
<dbReference type="Pfam" id="PF13237">
    <property type="entry name" value="Fer4_10"/>
    <property type="match status" value="1"/>
</dbReference>
<dbReference type="GO" id="GO:0005886">
    <property type="term" value="C:plasma membrane"/>
    <property type="evidence" value="ECO:0007669"/>
    <property type="project" value="UniProtKB-SubCell"/>
</dbReference>